<organism evidence="1 2">
    <name type="scientific">Eumeta variegata</name>
    <name type="common">Bagworm moth</name>
    <name type="synonym">Eumeta japonica</name>
    <dbReference type="NCBI Taxonomy" id="151549"/>
    <lineage>
        <taxon>Eukaryota</taxon>
        <taxon>Metazoa</taxon>
        <taxon>Ecdysozoa</taxon>
        <taxon>Arthropoda</taxon>
        <taxon>Hexapoda</taxon>
        <taxon>Insecta</taxon>
        <taxon>Pterygota</taxon>
        <taxon>Neoptera</taxon>
        <taxon>Endopterygota</taxon>
        <taxon>Lepidoptera</taxon>
        <taxon>Glossata</taxon>
        <taxon>Ditrysia</taxon>
        <taxon>Tineoidea</taxon>
        <taxon>Psychidae</taxon>
        <taxon>Oiketicinae</taxon>
        <taxon>Eumeta</taxon>
    </lineage>
</organism>
<name>A0A4C1SR53_EUMVA</name>
<keyword evidence="2" id="KW-1185">Reference proteome</keyword>
<reference evidence="1 2" key="1">
    <citation type="journal article" date="2019" name="Commun. Biol.">
        <title>The bagworm genome reveals a unique fibroin gene that provides high tensile strength.</title>
        <authorList>
            <person name="Kono N."/>
            <person name="Nakamura H."/>
            <person name="Ohtoshi R."/>
            <person name="Tomita M."/>
            <person name="Numata K."/>
            <person name="Arakawa K."/>
        </authorList>
    </citation>
    <scope>NUCLEOTIDE SEQUENCE [LARGE SCALE GENOMIC DNA]</scope>
</reference>
<sequence>MPTVTLTQRLALRSKDFGFYLGSKPYHRSNRFCTSSYTAETQPERMLARLIIQWRKRRRRGQVAVNLRIESFTGNSERQSFVRCTVEAETIPFHMWPRLNCVALAIRGYNKGKKIKYRVLCTCSNWRHTISTEEYCPHCTRVPWPFECGSRDNAHPHRTPDTFVNEGAYQNMELSKLGNKWKSKLTGTII</sequence>
<evidence type="ECO:0000313" key="1">
    <source>
        <dbReference type="EMBL" id="GBP04465.1"/>
    </source>
</evidence>
<dbReference type="EMBL" id="BGZK01000014">
    <property type="protein sequence ID" value="GBP04465.1"/>
    <property type="molecule type" value="Genomic_DNA"/>
</dbReference>
<evidence type="ECO:0000313" key="2">
    <source>
        <dbReference type="Proteomes" id="UP000299102"/>
    </source>
</evidence>
<protein>
    <submittedName>
        <fullName evidence="1">Uncharacterized protein</fullName>
    </submittedName>
</protein>
<comment type="caution">
    <text evidence="1">The sequence shown here is derived from an EMBL/GenBank/DDBJ whole genome shotgun (WGS) entry which is preliminary data.</text>
</comment>
<dbReference type="Proteomes" id="UP000299102">
    <property type="component" value="Unassembled WGS sequence"/>
</dbReference>
<gene>
    <name evidence="1" type="ORF">EVAR_3852_1</name>
</gene>
<accession>A0A4C1SR53</accession>
<proteinExistence type="predicted"/>
<dbReference type="AlphaFoldDB" id="A0A4C1SR53"/>